<protein>
    <submittedName>
        <fullName evidence="1">Uncharacterized protein</fullName>
    </submittedName>
</protein>
<comment type="caution">
    <text evidence="1">The sequence shown here is derived from an EMBL/GenBank/DDBJ whole genome shotgun (WGS) entry which is preliminary data.</text>
</comment>
<proteinExistence type="predicted"/>
<evidence type="ECO:0000313" key="1">
    <source>
        <dbReference type="EMBL" id="KAK6325222.1"/>
    </source>
</evidence>
<accession>A0AAN8RF67</accession>
<keyword evidence="2" id="KW-1185">Reference proteome</keyword>
<name>A0AAN8RF67_9TELE</name>
<gene>
    <name evidence="1" type="ORF">J4Q44_G00045640</name>
</gene>
<dbReference type="Proteomes" id="UP001356427">
    <property type="component" value="Unassembled WGS sequence"/>
</dbReference>
<evidence type="ECO:0000313" key="2">
    <source>
        <dbReference type="Proteomes" id="UP001356427"/>
    </source>
</evidence>
<reference evidence="1 2" key="1">
    <citation type="submission" date="2021-04" db="EMBL/GenBank/DDBJ databases">
        <authorList>
            <person name="De Guttry C."/>
            <person name="Zahm M."/>
            <person name="Klopp C."/>
            <person name="Cabau C."/>
            <person name="Louis A."/>
            <person name="Berthelot C."/>
            <person name="Parey E."/>
            <person name="Roest Crollius H."/>
            <person name="Montfort J."/>
            <person name="Robinson-Rechavi M."/>
            <person name="Bucao C."/>
            <person name="Bouchez O."/>
            <person name="Gislard M."/>
            <person name="Lluch J."/>
            <person name="Milhes M."/>
            <person name="Lampietro C."/>
            <person name="Lopez Roques C."/>
            <person name="Donnadieu C."/>
            <person name="Braasch I."/>
            <person name="Desvignes T."/>
            <person name="Postlethwait J."/>
            <person name="Bobe J."/>
            <person name="Wedekind C."/>
            <person name="Guiguen Y."/>
        </authorList>
    </citation>
    <scope>NUCLEOTIDE SEQUENCE [LARGE SCALE GENOMIC DNA]</scope>
    <source>
        <strain evidence="1">Cs_M1</strain>
        <tissue evidence="1">Blood</tissue>
    </source>
</reference>
<organism evidence="1 2">
    <name type="scientific">Coregonus suidteri</name>
    <dbReference type="NCBI Taxonomy" id="861788"/>
    <lineage>
        <taxon>Eukaryota</taxon>
        <taxon>Metazoa</taxon>
        <taxon>Chordata</taxon>
        <taxon>Craniata</taxon>
        <taxon>Vertebrata</taxon>
        <taxon>Euteleostomi</taxon>
        <taxon>Actinopterygii</taxon>
        <taxon>Neopterygii</taxon>
        <taxon>Teleostei</taxon>
        <taxon>Protacanthopterygii</taxon>
        <taxon>Salmoniformes</taxon>
        <taxon>Salmonidae</taxon>
        <taxon>Coregoninae</taxon>
        <taxon>Coregonus</taxon>
    </lineage>
</organism>
<dbReference type="AlphaFoldDB" id="A0AAN8RF67"/>
<sequence length="133" mass="15314">MDLQPRILLVCVSQKIRHDGLIIGNIRAEWNGNRLTKTVFWYRNALLAMILTGTRLQQKANSHQSAPRYPNPLPGSPYRHDSSLCVQNKKSVGRILLRSCKTPKSISVHKKNVEKLSLLRLYKRERSLKLKQS</sequence>
<dbReference type="EMBL" id="JAGTTL010000003">
    <property type="protein sequence ID" value="KAK6325222.1"/>
    <property type="molecule type" value="Genomic_DNA"/>
</dbReference>